<feature type="region of interest" description="Disordered" evidence="1">
    <location>
        <begin position="170"/>
        <end position="199"/>
    </location>
</feature>
<evidence type="ECO:0000256" key="1">
    <source>
        <dbReference type="SAM" id="MobiDB-lite"/>
    </source>
</evidence>
<gene>
    <name evidence="2" type="ORF">EV386_0713</name>
</gene>
<protein>
    <submittedName>
        <fullName evidence="2">Uncharacterized protein</fullName>
    </submittedName>
</protein>
<name>A0A4Q7LYS9_9MICO</name>
<reference evidence="2 3" key="1">
    <citation type="submission" date="2019-02" db="EMBL/GenBank/DDBJ databases">
        <title>Sequencing the genomes of 1000 actinobacteria strains.</title>
        <authorList>
            <person name="Klenk H.-P."/>
        </authorList>
    </citation>
    <scope>NUCLEOTIDE SEQUENCE [LARGE SCALE GENOMIC DNA]</scope>
    <source>
        <strain evidence="2 3">DSM 16932</strain>
    </source>
</reference>
<accession>A0A4Q7LYS9</accession>
<feature type="compositionally biased region" description="Acidic residues" evidence="1">
    <location>
        <begin position="170"/>
        <end position="180"/>
    </location>
</feature>
<evidence type="ECO:0000313" key="2">
    <source>
        <dbReference type="EMBL" id="RZS60455.1"/>
    </source>
</evidence>
<sequence length="512" mass="53856">MPEPMKVLGQLLAASAEDRTLTYRLLPFGQPGRTNRGTITASAGAVTIPAVEELRAVNDAHDRERPLAKFTSVVEGPEGIEATVRVLATTAGDDFLVEASEGAKTGISVEIDAPVIRDGALLAGALSGAGFTTTPAFPGAQLVAADAGELPEDATDEVRDALEEALEVIEDNTEGDEPDNKEEAAVPEESQTVTASVPAGSLAARKTKRVSAFDLIASRVAGGDLNQLQAALDEANQADLLPSGQPSWLGEVWKARTFASKFARFFTDAPLNALNGVGWKFEVDEDGVTSTPTVDAYAGYPAQPHSSEVKTKAVSWTADRVAGANEFDLAFTHFQFPEFWQAFFREVADDTERKLDAKRLVHLTTTGNYVPVTSAVPAATDHKTLPGLVVEGVLAIQERTELIGAIVGADIYRAWMMTEDSEKLAYLGAAIGVDPATGSLANQFAIVPTSATALAGKALVVGRGAHTFYGPKLASASAPEIAKGGQVEALFAYYKTFANDSFSSVLVSKAAA</sequence>
<dbReference type="EMBL" id="SGWX01000001">
    <property type="protein sequence ID" value="RZS60455.1"/>
    <property type="molecule type" value="Genomic_DNA"/>
</dbReference>
<dbReference type="RefSeq" id="WP_130412386.1">
    <property type="nucleotide sequence ID" value="NZ_SGWX01000001.1"/>
</dbReference>
<dbReference type="OrthoDB" id="4411595at2"/>
<dbReference type="AlphaFoldDB" id="A0A4Q7LYS9"/>
<proteinExistence type="predicted"/>
<comment type="caution">
    <text evidence="2">The sequence shown here is derived from an EMBL/GenBank/DDBJ whole genome shotgun (WGS) entry which is preliminary data.</text>
</comment>
<keyword evidence="3" id="KW-1185">Reference proteome</keyword>
<dbReference type="Proteomes" id="UP000293852">
    <property type="component" value="Unassembled WGS sequence"/>
</dbReference>
<evidence type="ECO:0000313" key="3">
    <source>
        <dbReference type="Proteomes" id="UP000293852"/>
    </source>
</evidence>
<organism evidence="2 3">
    <name type="scientific">Xylanimonas ulmi</name>
    <dbReference type="NCBI Taxonomy" id="228973"/>
    <lineage>
        <taxon>Bacteria</taxon>
        <taxon>Bacillati</taxon>
        <taxon>Actinomycetota</taxon>
        <taxon>Actinomycetes</taxon>
        <taxon>Micrococcales</taxon>
        <taxon>Promicromonosporaceae</taxon>
        <taxon>Xylanimonas</taxon>
    </lineage>
</organism>